<dbReference type="PRINTS" id="PR00081">
    <property type="entry name" value="GDHRDH"/>
</dbReference>
<dbReference type="Gene3D" id="3.40.50.720">
    <property type="entry name" value="NAD(P)-binding Rossmann-like Domain"/>
    <property type="match status" value="1"/>
</dbReference>
<evidence type="ECO:0000256" key="1">
    <source>
        <dbReference type="ARBA" id="ARBA00006484"/>
    </source>
</evidence>
<dbReference type="PANTHER" id="PTHR42760">
    <property type="entry name" value="SHORT-CHAIN DEHYDROGENASES/REDUCTASES FAMILY MEMBER"/>
    <property type="match status" value="1"/>
</dbReference>
<dbReference type="GO" id="GO:0016616">
    <property type="term" value="F:oxidoreductase activity, acting on the CH-OH group of donors, NAD or NADP as acceptor"/>
    <property type="evidence" value="ECO:0007669"/>
    <property type="project" value="TreeGrafter"/>
</dbReference>
<gene>
    <name evidence="3" type="ORF">D1632_01780</name>
</gene>
<keyword evidence="4" id="KW-1185">Reference proteome</keyword>
<dbReference type="GO" id="GO:0048038">
    <property type="term" value="F:quinone binding"/>
    <property type="evidence" value="ECO:0007669"/>
    <property type="project" value="TreeGrafter"/>
</dbReference>
<keyword evidence="2" id="KW-0560">Oxidoreductase</keyword>
<dbReference type="SUPFAM" id="SSF51735">
    <property type="entry name" value="NAD(P)-binding Rossmann-fold domains"/>
    <property type="match status" value="1"/>
</dbReference>
<dbReference type="InterPro" id="IPR036291">
    <property type="entry name" value="NAD(P)-bd_dom_sf"/>
</dbReference>
<evidence type="ECO:0000313" key="4">
    <source>
        <dbReference type="Proteomes" id="UP000267524"/>
    </source>
</evidence>
<accession>A0A3M7LDA5</accession>
<dbReference type="CDD" id="cd05233">
    <property type="entry name" value="SDR_c"/>
    <property type="match status" value="1"/>
</dbReference>
<evidence type="ECO:0000256" key="2">
    <source>
        <dbReference type="ARBA" id="ARBA00023002"/>
    </source>
</evidence>
<dbReference type="PANTHER" id="PTHR42760:SF133">
    <property type="entry name" value="3-OXOACYL-[ACYL-CARRIER-PROTEIN] REDUCTASE"/>
    <property type="match status" value="1"/>
</dbReference>
<name>A0A3M7LDA5_9FLAO</name>
<protein>
    <submittedName>
        <fullName evidence="3">SDR family oxidoreductase</fullName>
    </submittedName>
</protein>
<dbReference type="PRINTS" id="PR00080">
    <property type="entry name" value="SDRFAMILY"/>
</dbReference>
<organism evidence="3 4">
    <name type="scientific">Chryseobacterium nematophagum</name>
    <dbReference type="NCBI Taxonomy" id="2305228"/>
    <lineage>
        <taxon>Bacteria</taxon>
        <taxon>Pseudomonadati</taxon>
        <taxon>Bacteroidota</taxon>
        <taxon>Flavobacteriia</taxon>
        <taxon>Flavobacteriales</taxon>
        <taxon>Weeksellaceae</taxon>
        <taxon>Chryseobacterium group</taxon>
        <taxon>Chryseobacterium</taxon>
    </lineage>
</organism>
<evidence type="ECO:0000313" key="3">
    <source>
        <dbReference type="EMBL" id="RMZ60733.1"/>
    </source>
</evidence>
<dbReference type="InterPro" id="IPR002347">
    <property type="entry name" value="SDR_fam"/>
</dbReference>
<comment type="similarity">
    <text evidence="1">Belongs to the short-chain dehydrogenases/reductases (SDR) family.</text>
</comment>
<sequence>MKNKTIFITGNRKGIGFHLTQYYLEKGYNVLGCSRTESNFSHPNYRHYICDVSDEKTIKNVIRQAKKEFNGIDILINNAGIASLNHSLLTPGSTVKKIFETNFYGSFFFAKECAKVMKNSGGRIVNFSTVAVPLNLEGEMVYASSKAAIEKMTKILAKELADFNITVNAIGPTPIYTDLIKVVPKDKIQELLDQQAIHRLGEFEDVENVIDFFISPKSNFITGQIIYLGGL</sequence>
<dbReference type="EMBL" id="QWIV01000005">
    <property type="protein sequence ID" value="RMZ60733.1"/>
    <property type="molecule type" value="Genomic_DNA"/>
</dbReference>
<reference evidence="3 4" key="1">
    <citation type="submission" date="2018-08" db="EMBL/GenBank/DDBJ databases">
        <title>Chryseobacterium nematophagum: a novel matrix digesting pathogen of nematodes.</title>
        <authorList>
            <person name="Page A."/>
            <person name="Roberts M."/>
            <person name="Felix M.-A."/>
            <person name="Weir W."/>
        </authorList>
    </citation>
    <scope>NUCLEOTIDE SEQUENCE [LARGE SCALE GENOMIC DNA]</scope>
    <source>
        <strain evidence="3 4">JUb275</strain>
    </source>
</reference>
<dbReference type="GO" id="GO:0006633">
    <property type="term" value="P:fatty acid biosynthetic process"/>
    <property type="evidence" value="ECO:0007669"/>
    <property type="project" value="TreeGrafter"/>
</dbReference>
<dbReference type="AlphaFoldDB" id="A0A3M7LDA5"/>
<dbReference type="Pfam" id="PF13561">
    <property type="entry name" value="adh_short_C2"/>
    <property type="match status" value="1"/>
</dbReference>
<dbReference type="Proteomes" id="UP000267524">
    <property type="component" value="Unassembled WGS sequence"/>
</dbReference>
<comment type="caution">
    <text evidence="3">The sequence shown here is derived from an EMBL/GenBank/DDBJ whole genome shotgun (WGS) entry which is preliminary data.</text>
</comment>
<proteinExistence type="inferred from homology"/>
<dbReference type="RefSeq" id="WP_122545541.1">
    <property type="nucleotide sequence ID" value="NZ_QWIV01000005.1"/>
</dbReference>